<dbReference type="Gene3D" id="3.30.160.60">
    <property type="entry name" value="Classic Zinc Finger"/>
    <property type="match status" value="3"/>
</dbReference>
<dbReference type="InterPro" id="IPR036236">
    <property type="entry name" value="Znf_C2H2_sf"/>
</dbReference>
<keyword evidence="2" id="KW-0677">Repeat</keyword>
<feature type="region of interest" description="Disordered" evidence="6">
    <location>
        <begin position="242"/>
        <end position="433"/>
    </location>
</feature>
<reference evidence="8" key="1">
    <citation type="journal article" date="2023" name="Mol. Biol. Evol.">
        <title>Third-Generation Sequencing Reveals the Adaptive Role of the Epigenome in Three Deep-Sea Polychaetes.</title>
        <authorList>
            <person name="Perez M."/>
            <person name="Aroh O."/>
            <person name="Sun Y."/>
            <person name="Lan Y."/>
            <person name="Juniper S.K."/>
            <person name="Young C.R."/>
            <person name="Angers B."/>
            <person name="Qian P.Y."/>
        </authorList>
    </citation>
    <scope>NUCLEOTIDE SEQUENCE</scope>
    <source>
        <strain evidence="8">R07B-5</strain>
    </source>
</reference>
<accession>A0AAD9NJW3</accession>
<keyword evidence="4" id="KW-0862">Zinc</keyword>
<evidence type="ECO:0000313" key="9">
    <source>
        <dbReference type="Proteomes" id="UP001209878"/>
    </source>
</evidence>
<dbReference type="SMART" id="SM00355">
    <property type="entry name" value="ZnF_C2H2"/>
    <property type="match status" value="8"/>
</dbReference>
<evidence type="ECO:0000256" key="4">
    <source>
        <dbReference type="ARBA" id="ARBA00022833"/>
    </source>
</evidence>
<dbReference type="PROSITE" id="PS50157">
    <property type="entry name" value="ZINC_FINGER_C2H2_2"/>
    <property type="match status" value="2"/>
</dbReference>
<dbReference type="Proteomes" id="UP001209878">
    <property type="component" value="Unassembled WGS sequence"/>
</dbReference>
<dbReference type="PANTHER" id="PTHR24379:SF121">
    <property type="entry name" value="C2H2-TYPE DOMAIN-CONTAINING PROTEIN"/>
    <property type="match status" value="1"/>
</dbReference>
<name>A0AAD9NJW3_RIDPI</name>
<dbReference type="PROSITE" id="PS00028">
    <property type="entry name" value="ZINC_FINGER_C2H2_1"/>
    <property type="match status" value="6"/>
</dbReference>
<feature type="compositionally biased region" description="Basic and acidic residues" evidence="6">
    <location>
        <begin position="736"/>
        <end position="746"/>
    </location>
</feature>
<feature type="region of interest" description="Disordered" evidence="6">
    <location>
        <begin position="494"/>
        <end position="598"/>
    </location>
</feature>
<feature type="domain" description="C2H2-type" evidence="7">
    <location>
        <begin position="131"/>
        <end position="158"/>
    </location>
</feature>
<gene>
    <name evidence="8" type="ORF">NP493_1118g00038</name>
</gene>
<dbReference type="PANTHER" id="PTHR24379">
    <property type="entry name" value="KRAB AND ZINC FINGER DOMAIN-CONTAINING"/>
    <property type="match status" value="1"/>
</dbReference>
<feature type="compositionally biased region" description="Low complexity" evidence="6">
    <location>
        <begin position="329"/>
        <end position="340"/>
    </location>
</feature>
<evidence type="ECO:0000256" key="2">
    <source>
        <dbReference type="ARBA" id="ARBA00022737"/>
    </source>
</evidence>
<dbReference type="SUPFAM" id="SSF57667">
    <property type="entry name" value="beta-beta-alpha zinc fingers"/>
    <property type="match status" value="2"/>
</dbReference>
<sequence length="844" mass="91355">MFSATTANGSVVGCELACIAIKQEPADYDSASVFVAPPSSLDEAPMPGWANQSATTLTSGELLVCEVCQAEFAAFETLLLHKLCHFNTRHVCYVCDCYFADTDALILHIATLHRQLARAIGYYKTEVERAFACSICIQRFSSSKMLQRHLRMHMKNDENFYGCKVCALSFVCYEALLSHLRGENHKRMKIRIQGVFVCVDCRRVFPSRDSYAMHMLMRAQSEVCGDSIADMRGDDGLLDMHGGDDLADMRSGDGLTDTREGDGVSDMRGSDKDGRTSQDGANTPVSDESVKGGGESYQEVTSPTRTQIDPAASDDHETVQHPLNLCTNGSSGESRSESVVAQAQSTAENGYIEKSGDSPDGAPDPVSPDMEKTNDDAAMTKNPRDDSAASPAWHRKEATTLSECLRNDTDSPPELPPPTLKQLRGKKPRGISSSHFRTLAAATLKRNYGPWANHRNRVVRGPPGGNTPMTCVVCWALLDSCDSLAMHMMEQHSQPKSSYFGTPTMQQQPAVQPPPRTPDDTTDESLPPPPPPLLLAHVQYQAYPAGTDGGGYGGQDSSGGGDATSAGAPSPECGYALPDSTKRKASITSDDGDAKHRRTSPHAVAIMTDALAQCRPEVGAGKATELCPHCGVAFCEHTAWELLTKNGTFRSPARHASPARIPTIVNAGCDVIDVSRRLSTGGDTTTTPDRTTGDDVCVLAARRTPVCENEADGYRKEAAADETSNKTLSPQLPEPSHMRVSEDGSSDRSTPGASVAPTSPRRSTAMTTTTTLQHDELGEGDVIDYVLSNVDRLAMCKYCRIVFTDRTIYYLHMGLHNLNNPWQCNLCGRACSNVHEFSSHVIHY</sequence>
<feature type="compositionally biased region" description="Basic and acidic residues" evidence="6">
    <location>
        <begin position="242"/>
        <end position="262"/>
    </location>
</feature>
<feature type="compositionally biased region" description="Polar residues" evidence="6">
    <location>
        <begin position="298"/>
        <end position="307"/>
    </location>
</feature>
<evidence type="ECO:0000256" key="1">
    <source>
        <dbReference type="ARBA" id="ARBA00022723"/>
    </source>
</evidence>
<evidence type="ECO:0000256" key="5">
    <source>
        <dbReference type="PROSITE-ProRule" id="PRU00042"/>
    </source>
</evidence>
<organism evidence="8 9">
    <name type="scientific">Ridgeia piscesae</name>
    <name type="common">Tubeworm</name>
    <dbReference type="NCBI Taxonomy" id="27915"/>
    <lineage>
        <taxon>Eukaryota</taxon>
        <taxon>Metazoa</taxon>
        <taxon>Spiralia</taxon>
        <taxon>Lophotrochozoa</taxon>
        <taxon>Annelida</taxon>
        <taxon>Polychaeta</taxon>
        <taxon>Sedentaria</taxon>
        <taxon>Canalipalpata</taxon>
        <taxon>Sabellida</taxon>
        <taxon>Siboglinidae</taxon>
        <taxon>Ridgeia</taxon>
    </lineage>
</organism>
<comment type="caution">
    <text evidence="8">The sequence shown here is derived from an EMBL/GenBank/DDBJ whole genome shotgun (WGS) entry which is preliminary data.</text>
</comment>
<protein>
    <recommendedName>
        <fullName evidence="7">C2H2-type domain-containing protein</fullName>
    </recommendedName>
</protein>
<feature type="region of interest" description="Disordered" evidence="6">
    <location>
        <begin position="710"/>
        <end position="773"/>
    </location>
</feature>
<dbReference type="AlphaFoldDB" id="A0AAD9NJW3"/>
<evidence type="ECO:0000313" key="8">
    <source>
        <dbReference type="EMBL" id="KAK2170981.1"/>
    </source>
</evidence>
<feature type="compositionally biased region" description="Low complexity" evidence="6">
    <location>
        <begin position="757"/>
        <end position="771"/>
    </location>
</feature>
<dbReference type="EMBL" id="JAODUO010001118">
    <property type="protein sequence ID" value="KAK2170981.1"/>
    <property type="molecule type" value="Genomic_DNA"/>
</dbReference>
<dbReference type="InterPro" id="IPR013087">
    <property type="entry name" value="Znf_C2H2_type"/>
</dbReference>
<evidence type="ECO:0000256" key="3">
    <source>
        <dbReference type="ARBA" id="ARBA00022771"/>
    </source>
</evidence>
<feature type="domain" description="C2H2-type" evidence="7">
    <location>
        <begin position="161"/>
        <end position="190"/>
    </location>
</feature>
<keyword evidence="3 5" id="KW-0863">Zinc-finger</keyword>
<proteinExistence type="predicted"/>
<feature type="compositionally biased region" description="Polar residues" evidence="6">
    <location>
        <begin position="494"/>
        <end position="510"/>
    </location>
</feature>
<evidence type="ECO:0000256" key="6">
    <source>
        <dbReference type="SAM" id="MobiDB-lite"/>
    </source>
</evidence>
<dbReference type="GO" id="GO:0008270">
    <property type="term" value="F:zinc ion binding"/>
    <property type="evidence" value="ECO:0007669"/>
    <property type="project" value="UniProtKB-KW"/>
</dbReference>
<evidence type="ECO:0000259" key="7">
    <source>
        <dbReference type="PROSITE" id="PS50157"/>
    </source>
</evidence>
<keyword evidence="1" id="KW-0479">Metal-binding</keyword>
<feature type="compositionally biased region" description="Gly residues" evidence="6">
    <location>
        <begin position="547"/>
        <end position="562"/>
    </location>
</feature>
<feature type="compositionally biased region" description="Polar residues" evidence="6">
    <location>
        <begin position="277"/>
        <end position="286"/>
    </location>
</feature>
<dbReference type="Pfam" id="PF00096">
    <property type="entry name" value="zf-C2H2"/>
    <property type="match status" value="1"/>
</dbReference>
<keyword evidence="9" id="KW-1185">Reference proteome</keyword>